<dbReference type="AlphaFoldDB" id="A0A1I7S9T9"/>
<dbReference type="WBParaSite" id="BXY_0978600.1">
    <property type="protein sequence ID" value="BXY_0978600.1"/>
    <property type="gene ID" value="BXY_0978600"/>
</dbReference>
<keyword evidence="10 14" id="KW-0472">Membrane</keyword>
<evidence type="ECO:0000256" key="5">
    <source>
        <dbReference type="ARBA" id="ARBA00022516"/>
    </source>
</evidence>
<evidence type="ECO:0000256" key="6">
    <source>
        <dbReference type="ARBA" id="ARBA00022692"/>
    </source>
</evidence>
<keyword evidence="6 14" id="KW-0812">Transmembrane</keyword>
<comment type="catalytic activity">
    <reaction evidence="13 14">
        <text>a very-long-chain (3R)-3-hydroxyacyl-CoA = a very-long-chain (2E)-enoyl-CoA + H2O</text>
        <dbReference type="Rhea" id="RHEA:45812"/>
        <dbReference type="ChEBI" id="CHEBI:15377"/>
        <dbReference type="ChEBI" id="CHEBI:83728"/>
        <dbReference type="ChEBI" id="CHEBI:85440"/>
        <dbReference type="EC" id="4.2.1.134"/>
    </reaction>
</comment>
<keyword evidence="7 14" id="KW-0276">Fatty acid metabolism</keyword>
<evidence type="ECO:0000256" key="1">
    <source>
        <dbReference type="ARBA" id="ARBA00004141"/>
    </source>
</evidence>
<keyword evidence="11 14" id="KW-0275">Fatty acid biosynthesis</keyword>
<dbReference type="GO" id="GO:0005789">
    <property type="term" value="C:endoplasmic reticulum membrane"/>
    <property type="evidence" value="ECO:0007669"/>
    <property type="project" value="UniProtKB-SubCell"/>
</dbReference>
<dbReference type="UniPathway" id="UPA00094"/>
<evidence type="ECO:0000256" key="10">
    <source>
        <dbReference type="ARBA" id="ARBA00023136"/>
    </source>
</evidence>
<feature type="transmembrane region" description="Helical" evidence="14">
    <location>
        <begin position="143"/>
        <end position="163"/>
    </location>
</feature>
<evidence type="ECO:0000313" key="16">
    <source>
        <dbReference type="WBParaSite" id="BXY_0978600.1"/>
    </source>
</evidence>
<feature type="transmembrane region" description="Helical" evidence="14">
    <location>
        <begin position="102"/>
        <end position="123"/>
    </location>
</feature>
<dbReference type="GO" id="GO:0102158">
    <property type="term" value="F:very-long-chain (3R)-3-hydroxyacyl-CoA dehydratase activity"/>
    <property type="evidence" value="ECO:0007669"/>
    <property type="project" value="UniProtKB-EC"/>
</dbReference>
<organism evidence="15 16">
    <name type="scientific">Bursaphelenchus xylophilus</name>
    <name type="common">Pinewood nematode worm</name>
    <name type="synonym">Aphelenchoides xylophilus</name>
    <dbReference type="NCBI Taxonomy" id="6326"/>
    <lineage>
        <taxon>Eukaryota</taxon>
        <taxon>Metazoa</taxon>
        <taxon>Ecdysozoa</taxon>
        <taxon>Nematoda</taxon>
        <taxon>Chromadorea</taxon>
        <taxon>Rhabditida</taxon>
        <taxon>Tylenchina</taxon>
        <taxon>Tylenchomorpha</taxon>
        <taxon>Aphelenchoidea</taxon>
        <taxon>Aphelenchoididae</taxon>
        <taxon>Bursaphelenchus</taxon>
    </lineage>
</organism>
<dbReference type="PANTHER" id="PTHR11035">
    <property type="entry name" value="VERY-LONG-CHAIN (3R)-3-HYDROXYACYL-COA DEHYDRATASE"/>
    <property type="match status" value="1"/>
</dbReference>
<comment type="function">
    <text evidence="14">Catalyzes the third of the four reactions of the long-chain fatty acids elongation cycle. This endoplasmic reticulum-bound enzymatic process, allows the addition of two carbons to the chain of long- and very long-chain fatty acids/VLCFAs per cycle. This enzyme catalyzes the dehydration of the 3-hydroxyacyl-CoA intermediate into trans-2,3-enoyl-CoA, within each cycle of fatty acid elongation. Thereby, it participates to the production of VLCFAs of different chain lengths that are involved in multiple biological processes as precursors of membrane lipids and lipid mediators.</text>
</comment>
<evidence type="ECO:0000256" key="3">
    <source>
        <dbReference type="ARBA" id="ARBA00007811"/>
    </source>
</evidence>
<reference evidence="16" key="1">
    <citation type="submission" date="2016-11" db="UniProtKB">
        <authorList>
            <consortium name="WormBaseParasite"/>
        </authorList>
    </citation>
    <scope>IDENTIFICATION</scope>
</reference>
<sequence>MDRKRRMKPTDLYLFGYNAVQVVGWGSVLVKTVSGLLAGHSFTSLYENVEWELQIFQTAAILEIVHSLVGLVRSPVMTTVTQVFSRVFVLWAIMYKVPSSRASIGVPMLLIAWSVTEVIRYSYYALNIVKAVPYVLTWARYTFFIALYPLGASGEVITMLAALDEIKRKKHLTLELPNQANIGFSFYYVVIILALYYLPGFPQMYFYMFGQRKKVLGTGSQKKQE</sequence>
<evidence type="ECO:0000256" key="12">
    <source>
        <dbReference type="ARBA" id="ARBA00023239"/>
    </source>
</evidence>
<name>A0A1I7S9T9_BURXY</name>
<keyword evidence="8 14" id="KW-1133">Transmembrane helix</keyword>
<dbReference type="GO" id="GO:0030148">
    <property type="term" value="P:sphingolipid biosynthetic process"/>
    <property type="evidence" value="ECO:0007669"/>
    <property type="project" value="TreeGrafter"/>
</dbReference>
<keyword evidence="5 14" id="KW-0444">Lipid biosynthesis</keyword>
<evidence type="ECO:0000256" key="2">
    <source>
        <dbReference type="ARBA" id="ARBA00005194"/>
    </source>
</evidence>
<comment type="caution">
    <text evidence="14">Lacks conserved residue(s) required for the propagation of feature annotation.</text>
</comment>
<evidence type="ECO:0000256" key="14">
    <source>
        <dbReference type="RuleBase" id="RU363109"/>
    </source>
</evidence>
<proteinExistence type="inferred from homology"/>
<dbReference type="EC" id="4.2.1.134" evidence="4 14"/>
<comment type="subcellular location">
    <subcellularLocation>
        <location evidence="14">Endoplasmic reticulum membrane</location>
        <topology evidence="14">Multi-pass membrane protein</topology>
    </subcellularLocation>
    <subcellularLocation>
        <location evidence="1">Membrane</location>
        <topology evidence="1">Multi-pass membrane protein</topology>
    </subcellularLocation>
</comment>
<accession>A0A1I7S9T9</accession>
<keyword evidence="14" id="KW-0256">Endoplasmic reticulum</keyword>
<dbReference type="GO" id="GO:0042761">
    <property type="term" value="P:very long-chain fatty acid biosynthetic process"/>
    <property type="evidence" value="ECO:0007669"/>
    <property type="project" value="TreeGrafter"/>
</dbReference>
<dbReference type="GO" id="GO:0030497">
    <property type="term" value="P:fatty acid elongation"/>
    <property type="evidence" value="ECO:0007669"/>
    <property type="project" value="TreeGrafter"/>
</dbReference>
<dbReference type="eggNOG" id="KOG3187">
    <property type="taxonomic scope" value="Eukaryota"/>
</dbReference>
<evidence type="ECO:0000256" key="9">
    <source>
        <dbReference type="ARBA" id="ARBA00023098"/>
    </source>
</evidence>
<evidence type="ECO:0000256" key="8">
    <source>
        <dbReference type="ARBA" id="ARBA00022989"/>
    </source>
</evidence>
<dbReference type="Pfam" id="PF04387">
    <property type="entry name" value="PTPLA"/>
    <property type="match status" value="1"/>
</dbReference>
<keyword evidence="12 14" id="KW-0456">Lyase</keyword>
<evidence type="ECO:0000256" key="11">
    <source>
        <dbReference type="ARBA" id="ARBA00023160"/>
    </source>
</evidence>
<comment type="similarity">
    <text evidence="3 14">Belongs to the very long-chain fatty acids dehydratase HACD family.</text>
</comment>
<evidence type="ECO:0000313" key="15">
    <source>
        <dbReference type="Proteomes" id="UP000095284"/>
    </source>
</evidence>
<feature type="transmembrane region" description="Helical" evidence="14">
    <location>
        <begin position="184"/>
        <end position="206"/>
    </location>
</feature>
<protein>
    <recommendedName>
        <fullName evidence="4 14">Very-long-chain (3R)-3-hydroxyacyl-CoA dehydratase</fullName>
        <ecNumber evidence="4 14">4.2.1.134</ecNumber>
    </recommendedName>
</protein>
<dbReference type="InterPro" id="IPR007482">
    <property type="entry name" value="Tyr_Pase-like_PTPLA"/>
</dbReference>
<dbReference type="PANTHER" id="PTHR11035:SF3">
    <property type="entry name" value="VERY-LONG-CHAIN (3R)-3-HYDROXYACYL-COA DEHYDRATASE"/>
    <property type="match status" value="1"/>
</dbReference>
<evidence type="ECO:0000256" key="13">
    <source>
        <dbReference type="ARBA" id="ARBA00036671"/>
    </source>
</evidence>
<evidence type="ECO:0000256" key="4">
    <source>
        <dbReference type="ARBA" id="ARBA00013122"/>
    </source>
</evidence>
<comment type="pathway">
    <text evidence="2 14">Lipid metabolism; fatty acid biosynthesis.</text>
</comment>
<dbReference type="Proteomes" id="UP000095284">
    <property type="component" value="Unplaced"/>
</dbReference>
<evidence type="ECO:0000256" key="7">
    <source>
        <dbReference type="ARBA" id="ARBA00022832"/>
    </source>
</evidence>
<keyword evidence="9 14" id="KW-0443">Lipid metabolism</keyword>